<gene>
    <name evidence="1" type="ORF">UY98_C0026G0005</name>
</gene>
<name>A0A0G1YTC7_9BACT</name>
<dbReference type="InterPro" id="IPR036328">
    <property type="entry name" value="MliC_sf"/>
</dbReference>
<evidence type="ECO:0000313" key="2">
    <source>
        <dbReference type="Proteomes" id="UP000034789"/>
    </source>
</evidence>
<dbReference type="Proteomes" id="UP000034789">
    <property type="component" value="Unassembled WGS sequence"/>
</dbReference>
<organism evidence="1 2">
    <name type="scientific">Candidatus Kaiserbacteria bacterium GW2011_GWA2_58_9</name>
    <dbReference type="NCBI Taxonomy" id="1618672"/>
    <lineage>
        <taxon>Bacteria</taxon>
        <taxon>Candidatus Kaiseribacteriota</taxon>
    </lineage>
</organism>
<reference evidence="1 2" key="1">
    <citation type="journal article" date="2015" name="Nature">
        <title>rRNA introns, odd ribosomes, and small enigmatic genomes across a large radiation of phyla.</title>
        <authorList>
            <person name="Brown C.T."/>
            <person name="Hug L.A."/>
            <person name="Thomas B.C."/>
            <person name="Sharon I."/>
            <person name="Castelle C.J."/>
            <person name="Singh A."/>
            <person name="Wilkins M.J."/>
            <person name="Williams K.H."/>
            <person name="Banfield J.F."/>
        </authorList>
    </citation>
    <scope>NUCLEOTIDE SEQUENCE [LARGE SCALE GENOMIC DNA]</scope>
</reference>
<proteinExistence type="predicted"/>
<evidence type="ECO:0008006" key="3">
    <source>
        <dbReference type="Google" id="ProtNLM"/>
    </source>
</evidence>
<comment type="caution">
    <text evidence="1">The sequence shown here is derived from an EMBL/GenBank/DDBJ whole genome shotgun (WGS) entry which is preliminary data.</text>
</comment>
<protein>
    <recommendedName>
        <fullName evidence="3">C-type lysozyme inhibitor domain-containing protein</fullName>
    </recommendedName>
</protein>
<dbReference type="AlphaFoldDB" id="A0A0G1YTC7"/>
<evidence type="ECO:0000313" key="1">
    <source>
        <dbReference type="EMBL" id="KKW46653.1"/>
    </source>
</evidence>
<dbReference type="SUPFAM" id="SSF141488">
    <property type="entry name" value="YdhA-like"/>
    <property type="match status" value="1"/>
</dbReference>
<sequence>MKSTYAWVVALALILIGGYWFINQSKAEDAAGDLGSYVYRCEGGAEFTMTPASDASSIRLSPGAGASFAETTLVKTESTAGARYEGGGVVFIGAGEGVTLTTDGTTLVCEPAPSADVAPWNWGDAGEGGGEKQDVGLIVSESIVGKWQSVDDEKFTREFKADGTAVDRYDNESASSGTWKVFTKEDPAEVLFPIADDAVYIQMTMQGTQADKLNFKLAKLTPEELELVYMDRGGVLRFRRVQ</sequence>
<accession>A0A0G1YTC7</accession>
<dbReference type="EMBL" id="LCSD01000026">
    <property type="protein sequence ID" value="KKW46653.1"/>
    <property type="molecule type" value="Genomic_DNA"/>
</dbReference>
<dbReference type="Gene3D" id="2.40.128.200">
    <property type="match status" value="1"/>
</dbReference>